<organism evidence="3">
    <name type="scientific">Darwinula stevensoni</name>
    <dbReference type="NCBI Taxonomy" id="69355"/>
    <lineage>
        <taxon>Eukaryota</taxon>
        <taxon>Metazoa</taxon>
        <taxon>Ecdysozoa</taxon>
        <taxon>Arthropoda</taxon>
        <taxon>Crustacea</taxon>
        <taxon>Oligostraca</taxon>
        <taxon>Ostracoda</taxon>
        <taxon>Podocopa</taxon>
        <taxon>Podocopida</taxon>
        <taxon>Darwinulocopina</taxon>
        <taxon>Darwinuloidea</taxon>
        <taxon>Darwinulidae</taxon>
        <taxon>Darwinula</taxon>
    </lineage>
</organism>
<evidence type="ECO:0000256" key="1">
    <source>
        <dbReference type="SAM" id="MobiDB-lite"/>
    </source>
</evidence>
<dbReference type="EMBL" id="CAJPEV010000432">
    <property type="protein sequence ID" value="CAG0885208.1"/>
    <property type="molecule type" value="Genomic_DNA"/>
</dbReference>
<feature type="compositionally biased region" description="Low complexity" evidence="1">
    <location>
        <begin position="204"/>
        <end position="213"/>
    </location>
</feature>
<name>A0A7R8XA49_9CRUS</name>
<dbReference type="EMBL" id="LR899949">
    <property type="protein sequence ID" value="CAD7243435.1"/>
    <property type="molecule type" value="Genomic_DNA"/>
</dbReference>
<feature type="region of interest" description="Disordered" evidence="1">
    <location>
        <begin position="199"/>
        <end position="243"/>
    </location>
</feature>
<dbReference type="AlphaFoldDB" id="A0A7R8XA49"/>
<sequence>MLVKGGKNLIRRQTVKHWTHELLKCGTYQGRRVGDKDMHERSMETQKAHAMARKEALAAVVFSCFCVATVILGGVVNSGRLGDAGHLGLAMIVGGILSLACVCMRLVWISWKGEETVRKFSLLVFEVAGAVRKGRKHDDDFNHRRRTDHVLSTSRTHARSPTVAPPPVPIPSLTAAIWTDSTRRFARSPHLSVAAAIRHPTAASGGPSQSPSGIEAATRPPAVLRRGRPRLHKKRDSAAFSSR</sequence>
<feature type="transmembrane region" description="Helical" evidence="2">
    <location>
        <begin position="88"/>
        <end position="111"/>
    </location>
</feature>
<keyword evidence="2" id="KW-0472">Membrane</keyword>
<feature type="transmembrane region" description="Helical" evidence="2">
    <location>
        <begin position="56"/>
        <end position="76"/>
    </location>
</feature>
<gene>
    <name evidence="3" type="ORF">DSTB1V02_LOCUS3359</name>
</gene>
<evidence type="ECO:0000313" key="4">
    <source>
        <dbReference type="Proteomes" id="UP000677054"/>
    </source>
</evidence>
<accession>A0A7R8XA49</accession>
<evidence type="ECO:0000313" key="3">
    <source>
        <dbReference type="EMBL" id="CAD7243435.1"/>
    </source>
</evidence>
<evidence type="ECO:0000256" key="2">
    <source>
        <dbReference type="SAM" id="Phobius"/>
    </source>
</evidence>
<protein>
    <submittedName>
        <fullName evidence="3">Uncharacterized protein</fullName>
    </submittedName>
</protein>
<keyword evidence="2" id="KW-0812">Transmembrane</keyword>
<keyword evidence="2" id="KW-1133">Transmembrane helix</keyword>
<feature type="compositionally biased region" description="Basic residues" evidence="1">
    <location>
        <begin position="225"/>
        <end position="235"/>
    </location>
</feature>
<proteinExistence type="predicted"/>
<keyword evidence="4" id="KW-1185">Reference proteome</keyword>
<dbReference type="Proteomes" id="UP000677054">
    <property type="component" value="Unassembled WGS sequence"/>
</dbReference>
<feature type="region of interest" description="Disordered" evidence="1">
    <location>
        <begin position="135"/>
        <end position="168"/>
    </location>
</feature>
<reference evidence="3" key="1">
    <citation type="submission" date="2020-11" db="EMBL/GenBank/DDBJ databases">
        <authorList>
            <person name="Tran Van P."/>
        </authorList>
    </citation>
    <scope>NUCLEOTIDE SEQUENCE</scope>
</reference>